<protein>
    <submittedName>
        <fullName evidence="1">Uncharacterized protein</fullName>
    </submittedName>
</protein>
<dbReference type="EMBL" id="GBRH01160611">
    <property type="protein sequence ID" value="JAE37285.1"/>
    <property type="molecule type" value="Transcribed_RNA"/>
</dbReference>
<reference evidence="1" key="2">
    <citation type="journal article" date="2015" name="Data Brief">
        <title>Shoot transcriptome of the giant reed, Arundo donax.</title>
        <authorList>
            <person name="Barrero R.A."/>
            <person name="Guerrero F.D."/>
            <person name="Moolhuijzen P."/>
            <person name="Goolsby J.A."/>
            <person name="Tidwell J."/>
            <person name="Bellgard S.E."/>
            <person name="Bellgard M.I."/>
        </authorList>
    </citation>
    <scope>NUCLEOTIDE SEQUENCE</scope>
    <source>
        <tissue evidence="1">Shoot tissue taken approximately 20 cm above the soil surface</tissue>
    </source>
</reference>
<reference evidence="1" key="1">
    <citation type="submission" date="2014-09" db="EMBL/GenBank/DDBJ databases">
        <authorList>
            <person name="Magalhaes I.L.F."/>
            <person name="Oliveira U."/>
            <person name="Santos F.R."/>
            <person name="Vidigal T.H.D.A."/>
            <person name="Brescovit A.D."/>
            <person name="Santos A.J."/>
        </authorList>
    </citation>
    <scope>NUCLEOTIDE SEQUENCE</scope>
    <source>
        <tissue evidence="1">Shoot tissue taken approximately 20 cm above the soil surface</tissue>
    </source>
</reference>
<name>A0A0A9HJE7_ARUDO</name>
<proteinExistence type="predicted"/>
<dbReference type="AlphaFoldDB" id="A0A0A9HJE7"/>
<accession>A0A0A9HJE7</accession>
<organism evidence="1">
    <name type="scientific">Arundo donax</name>
    <name type="common">Giant reed</name>
    <name type="synonym">Donax arundinaceus</name>
    <dbReference type="NCBI Taxonomy" id="35708"/>
    <lineage>
        <taxon>Eukaryota</taxon>
        <taxon>Viridiplantae</taxon>
        <taxon>Streptophyta</taxon>
        <taxon>Embryophyta</taxon>
        <taxon>Tracheophyta</taxon>
        <taxon>Spermatophyta</taxon>
        <taxon>Magnoliopsida</taxon>
        <taxon>Liliopsida</taxon>
        <taxon>Poales</taxon>
        <taxon>Poaceae</taxon>
        <taxon>PACMAD clade</taxon>
        <taxon>Arundinoideae</taxon>
        <taxon>Arundineae</taxon>
        <taxon>Arundo</taxon>
    </lineage>
</organism>
<sequence>MEQPNPQVQPGIRPSSFSITSTTVTDHMNFLKHWLIVPCKRFCCRLQLIQIIS</sequence>
<evidence type="ECO:0000313" key="1">
    <source>
        <dbReference type="EMBL" id="JAE37285.1"/>
    </source>
</evidence>